<evidence type="ECO:0000256" key="1">
    <source>
        <dbReference type="ARBA" id="ARBA00001913"/>
    </source>
</evidence>
<evidence type="ECO:0000256" key="2">
    <source>
        <dbReference type="ARBA" id="ARBA00011245"/>
    </source>
</evidence>
<dbReference type="Proteomes" id="UP000248553">
    <property type="component" value="Unassembled WGS sequence"/>
</dbReference>
<dbReference type="PROSITE" id="PS51257">
    <property type="entry name" value="PROKAR_LIPOPROTEIN"/>
    <property type="match status" value="1"/>
</dbReference>
<evidence type="ECO:0000256" key="4">
    <source>
        <dbReference type="SAM" id="MobiDB-lite"/>
    </source>
</evidence>
<dbReference type="EMBL" id="QHKM01000020">
    <property type="protein sequence ID" value="RAK62008.1"/>
    <property type="molecule type" value="Genomic_DNA"/>
</dbReference>
<evidence type="ECO:0000313" key="5">
    <source>
        <dbReference type="EMBL" id="RAK62008.1"/>
    </source>
</evidence>
<reference evidence="6" key="1">
    <citation type="submission" date="2018-05" db="EMBL/GenBank/DDBJ databases">
        <authorList>
            <person name="Nie L."/>
        </authorList>
    </citation>
    <scope>NUCLEOTIDE SEQUENCE [LARGE SCALE GENOMIC DNA]</scope>
    <source>
        <strain evidence="6">NL</strain>
    </source>
</reference>
<comment type="caution">
    <text evidence="5">The sequence shown here is derived from an EMBL/GenBank/DDBJ whole genome shotgun (WGS) entry which is preliminary data.</text>
</comment>
<dbReference type="AlphaFoldDB" id="A0A328BAE5"/>
<gene>
    <name evidence="5" type="ORF">DLM85_24610</name>
</gene>
<dbReference type="Gene3D" id="2.70.98.10">
    <property type="match status" value="1"/>
</dbReference>
<comment type="subunit">
    <text evidence="2">Monomer.</text>
</comment>
<keyword evidence="6" id="KW-1185">Reference proteome</keyword>
<comment type="cofactor">
    <cofactor evidence="1">
        <name>Ca(2+)</name>
        <dbReference type="ChEBI" id="CHEBI:29108"/>
    </cofactor>
</comment>
<dbReference type="InterPro" id="IPR011013">
    <property type="entry name" value="Gal_mutarotase_sf_dom"/>
</dbReference>
<protein>
    <submittedName>
        <fullName evidence="5">Galactose-1-epimerase</fullName>
    </submittedName>
</protein>
<feature type="non-terminal residue" evidence="5">
    <location>
        <position position="100"/>
    </location>
</feature>
<organism evidence="5 6">
    <name type="scientific">Hymenobacter edaphi</name>
    <dbReference type="NCBI Taxonomy" id="2211146"/>
    <lineage>
        <taxon>Bacteria</taxon>
        <taxon>Pseudomonadati</taxon>
        <taxon>Bacteroidota</taxon>
        <taxon>Cytophagia</taxon>
        <taxon>Cytophagales</taxon>
        <taxon>Hymenobacteraceae</taxon>
        <taxon>Hymenobacter</taxon>
    </lineage>
</organism>
<dbReference type="SUPFAM" id="SSF74650">
    <property type="entry name" value="Galactose mutarotase-like"/>
    <property type="match status" value="1"/>
</dbReference>
<accession>A0A328BAE5</accession>
<name>A0A328BAE5_9BACT</name>
<evidence type="ECO:0000256" key="3">
    <source>
        <dbReference type="ARBA" id="ARBA00022837"/>
    </source>
</evidence>
<feature type="compositionally biased region" description="Low complexity" evidence="4">
    <location>
        <begin position="36"/>
        <end position="59"/>
    </location>
</feature>
<proteinExistence type="predicted"/>
<sequence length="100" mass="10104">MNHTLRASLLTSGAVGLAGLLSLSGCDRSSPTTTDAEQSAADRPAQAADSAAAPTAAAFGRTADGQQAELYTLRNAHGVQVSITNYGGTITRLFVPDKAG</sequence>
<keyword evidence="3" id="KW-0106">Calcium</keyword>
<dbReference type="GO" id="GO:0030246">
    <property type="term" value="F:carbohydrate binding"/>
    <property type="evidence" value="ECO:0007669"/>
    <property type="project" value="InterPro"/>
</dbReference>
<feature type="region of interest" description="Disordered" evidence="4">
    <location>
        <begin position="27"/>
        <end position="59"/>
    </location>
</feature>
<dbReference type="GO" id="GO:0003824">
    <property type="term" value="F:catalytic activity"/>
    <property type="evidence" value="ECO:0007669"/>
    <property type="project" value="InterPro"/>
</dbReference>
<evidence type="ECO:0000313" key="6">
    <source>
        <dbReference type="Proteomes" id="UP000248553"/>
    </source>
</evidence>
<dbReference type="GO" id="GO:0005975">
    <property type="term" value="P:carbohydrate metabolic process"/>
    <property type="evidence" value="ECO:0007669"/>
    <property type="project" value="InterPro"/>
</dbReference>
<dbReference type="InterPro" id="IPR014718">
    <property type="entry name" value="GH-type_carb-bd"/>
</dbReference>